<feature type="transmembrane region" description="Helical" evidence="14">
    <location>
        <begin position="297"/>
        <end position="320"/>
    </location>
</feature>
<protein>
    <recommendedName>
        <fullName evidence="3">histidine kinase</fullName>
        <ecNumber evidence="3">2.7.13.3</ecNumber>
    </recommendedName>
</protein>
<dbReference type="EC" id="2.7.13.3" evidence="3"/>
<sequence>MQRLKPRFWDHQDVAAGPFKAMFNFRSIWLQSVLLTAAVALVPLLFLAILDYQVSRKAVESEILNRTIRLVSNTRRSIAFFLEERKFALQFIGLDNSAADLTNPERLQRILHNLRAGLGFWSDIGVIDLSGDQLAHAGPFGIANVNYADQPWFRETLDKGSHISDVFLGFRNAPHLVIAVKHAKENEPAFILRASLDIERFNDLLGQLEVSGQGDAFIVNRQGVLQTPSRYYGNVLERLPFAVPPFSDKTQAVEMQDHQHKDVVLGYAYISDTPFVLMVIKQKTELLSAWQRTRSRLMTFLGGSILLILLVVFGVSTYLVNNLYLADRKRVMTLHQVEYANKLASIGRLAAGVAHEINNPLAIINEKAGLMKDLFIFRPEYGKDEKLLGMIDAIIASVDRCAAITRRLLNFARHVEVNIQQVRLRNIIDDVLGFQTKEAEHRSIGIVVDIPEDLPDFVSDRGKLQQIFLNLINNAFAAMKEGGRLVIRARRLQDEPAIVVTVQDNGCGISPADIRHIFEPFFTTKSREGGTGLGLSITYGLVQEIGGRISVESQVGKGTTFTIVLPLEYRKQSGEHHEGSAGG</sequence>
<evidence type="ECO:0000256" key="13">
    <source>
        <dbReference type="ARBA" id="ARBA00023136"/>
    </source>
</evidence>
<evidence type="ECO:0000256" key="7">
    <source>
        <dbReference type="ARBA" id="ARBA00022692"/>
    </source>
</evidence>
<comment type="caution">
    <text evidence="16">The sequence shown here is derived from an EMBL/GenBank/DDBJ whole genome shotgun (WGS) entry which is preliminary data.</text>
</comment>
<organism evidence="16">
    <name type="scientific">Desulfatirhabdium butyrativorans</name>
    <dbReference type="NCBI Taxonomy" id="340467"/>
    <lineage>
        <taxon>Bacteria</taxon>
        <taxon>Pseudomonadati</taxon>
        <taxon>Thermodesulfobacteriota</taxon>
        <taxon>Desulfobacteria</taxon>
        <taxon>Desulfobacterales</taxon>
        <taxon>Desulfatirhabdiaceae</taxon>
        <taxon>Desulfatirhabdium</taxon>
    </lineage>
</organism>
<dbReference type="CDD" id="cd00082">
    <property type="entry name" value="HisKA"/>
    <property type="match status" value="1"/>
</dbReference>
<keyword evidence="5" id="KW-0597">Phosphoprotein</keyword>
<dbReference type="GO" id="GO:0005886">
    <property type="term" value="C:plasma membrane"/>
    <property type="evidence" value="ECO:0007669"/>
    <property type="project" value="UniProtKB-SubCell"/>
</dbReference>
<dbReference type="InterPro" id="IPR033479">
    <property type="entry name" value="dCache_1"/>
</dbReference>
<evidence type="ECO:0000256" key="11">
    <source>
        <dbReference type="ARBA" id="ARBA00022989"/>
    </source>
</evidence>
<dbReference type="Pfam" id="PF00512">
    <property type="entry name" value="HisKA"/>
    <property type="match status" value="1"/>
</dbReference>
<reference evidence="16" key="1">
    <citation type="journal article" date="2020" name="mSystems">
        <title>Genome- and Community-Level Interaction Insights into Carbon Utilization and Element Cycling Functions of Hydrothermarchaeota in Hydrothermal Sediment.</title>
        <authorList>
            <person name="Zhou Z."/>
            <person name="Liu Y."/>
            <person name="Xu W."/>
            <person name="Pan J."/>
            <person name="Luo Z.H."/>
            <person name="Li M."/>
        </authorList>
    </citation>
    <scope>NUCLEOTIDE SEQUENCE [LARGE SCALE GENOMIC DNA]</scope>
    <source>
        <strain evidence="16">SpSt-477</strain>
    </source>
</reference>
<keyword evidence="9 16" id="KW-0418">Kinase</keyword>
<evidence type="ECO:0000256" key="1">
    <source>
        <dbReference type="ARBA" id="ARBA00000085"/>
    </source>
</evidence>
<dbReference type="PROSITE" id="PS50109">
    <property type="entry name" value="HIS_KIN"/>
    <property type="match status" value="1"/>
</dbReference>
<dbReference type="Pfam" id="PF02518">
    <property type="entry name" value="HATPase_c"/>
    <property type="match status" value="1"/>
</dbReference>
<dbReference type="CDD" id="cd18774">
    <property type="entry name" value="PDC2_HK_sensor"/>
    <property type="match status" value="1"/>
</dbReference>
<evidence type="ECO:0000256" key="4">
    <source>
        <dbReference type="ARBA" id="ARBA00022475"/>
    </source>
</evidence>
<evidence type="ECO:0000259" key="15">
    <source>
        <dbReference type="PROSITE" id="PS50109"/>
    </source>
</evidence>
<keyword evidence="8" id="KW-0547">Nucleotide-binding</keyword>
<evidence type="ECO:0000313" key="16">
    <source>
        <dbReference type="EMBL" id="HGU31297.1"/>
    </source>
</evidence>
<dbReference type="PANTHER" id="PTHR43065:SF46">
    <property type="entry name" value="C4-DICARBOXYLATE TRANSPORT SENSOR PROTEIN DCTB"/>
    <property type="match status" value="1"/>
</dbReference>
<dbReference type="PRINTS" id="PR00344">
    <property type="entry name" value="BCTRLSENSOR"/>
</dbReference>
<dbReference type="SMART" id="SM00387">
    <property type="entry name" value="HATPase_c"/>
    <property type="match status" value="1"/>
</dbReference>
<evidence type="ECO:0000256" key="3">
    <source>
        <dbReference type="ARBA" id="ARBA00012438"/>
    </source>
</evidence>
<dbReference type="InterPro" id="IPR004358">
    <property type="entry name" value="Sig_transdc_His_kin-like_C"/>
</dbReference>
<dbReference type="GO" id="GO:0000155">
    <property type="term" value="F:phosphorelay sensor kinase activity"/>
    <property type="evidence" value="ECO:0007669"/>
    <property type="project" value="InterPro"/>
</dbReference>
<dbReference type="InterPro" id="IPR036890">
    <property type="entry name" value="HATPase_C_sf"/>
</dbReference>
<dbReference type="CDD" id="cd12914">
    <property type="entry name" value="PDC1_DGC_like"/>
    <property type="match status" value="1"/>
</dbReference>
<dbReference type="EMBL" id="DSUH01000011">
    <property type="protein sequence ID" value="HGU31297.1"/>
    <property type="molecule type" value="Genomic_DNA"/>
</dbReference>
<keyword evidence="6" id="KW-0808">Transferase</keyword>
<dbReference type="Pfam" id="PF02743">
    <property type="entry name" value="dCache_1"/>
    <property type="match status" value="1"/>
</dbReference>
<evidence type="ECO:0000256" key="2">
    <source>
        <dbReference type="ARBA" id="ARBA00004651"/>
    </source>
</evidence>
<keyword evidence="13 14" id="KW-0472">Membrane</keyword>
<keyword evidence="10" id="KW-0067">ATP-binding</keyword>
<evidence type="ECO:0000256" key="8">
    <source>
        <dbReference type="ARBA" id="ARBA00022741"/>
    </source>
</evidence>
<evidence type="ECO:0000256" key="10">
    <source>
        <dbReference type="ARBA" id="ARBA00022840"/>
    </source>
</evidence>
<comment type="catalytic activity">
    <reaction evidence="1">
        <text>ATP + protein L-histidine = ADP + protein N-phospho-L-histidine.</text>
        <dbReference type="EC" id="2.7.13.3"/>
    </reaction>
</comment>
<evidence type="ECO:0000256" key="9">
    <source>
        <dbReference type="ARBA" id="ARBA00022777"/>
    </source>
</evidence>
<evidence type="ECO:0000256" key="14">
    <source>
        <dbReference type="SAM" id="Phobius"/>
    </source>
</evidence>
<dbReference type="InterPro" id="IPR005467">
    <property type="entry name" value="His_kinase_dom"/>
</dbReference>
<dbReference type="SMART" id="SM00388">
    <property type="entry name" value="HisKA"/>
    <property type="match status" value="1"/>
</dbReference>
<dbReference type="InterPro" id="IPR036097">
    <property type="entry name" value="HisK_dim/P_sf"/>
</dbReference>
<keyword evidence="11 14" id="KW-1133">Transmembrane helix</keyword>
<comment type="subcellular location">
    <subcellularLocation>
        <location evidence="2">Cell membrane</location>
        <topology evidence="2">Multi-pass membrane protein</topology>
    </subcellularLocation>
</comment>
<feature type="domain" description="Histidine kinase" evidence="15">
    <location>
        <begin position="352"/>
        <end position="569"/>
    </location>
</feature>
<dbReference type="InterPro" id="IPR003594">
    <property type="entry name" value="HATPase_dom"/>
</dbReference>
<feature type="transmembrane region" description="Helical" evidence="14">
    <location>
        <begin position="28"/>
        <end position="50"/>
    </location>
</feature>
<dbReference type="AlphaFoldDB" id="A0A7C4RS40"/>
<name>A0A7C4RS40_9BACT</name>
<dbReference type="PANTHER" id="PTHR43065">
    <property type="entry name" value="SENSOR HISTIDINE KINASE"/>
    <property type="match status" value="1"/>
</dbReference>
<evidence type="ECO:0000256" key="12">
    <source>
        <dbReference type="ARBA" id="ARBA00023012"/>
    </source>
</evidence>
<dbReference type="SUPFAM" id="SSF55874">
    <property type="entry name" value="ATPase domain of HSP90 chaperone/DNA topoisomerase II/histidine kinase"/>
    <property type="match status" value="1"/>
</dbReference>
<dbReference type="Gene3D" id="3.30.565.10">
    <property type="entry name" value="Histidine kinase-like ATPase, C-terminal domain"/>
    <property type="match status" value="1"/>
</dbReference>
<keyword evidence="4" id="KW-1003">Cell membrane</keyword>
<dbReference type="GO" id="GO:0005524">
    <property type="term" value="F:ATP binding"/>
    <property type="evidence" value="ECO:0007669"/>
    <property type="project" value="UniProtKB-KW"/>
</dbReference>
<accession>A0A7C4RS40</accession>
<dbReference type="Gene3D" id="3.30.450.20">
    <property type="entry name" value="PAS domain"/>
    <property type="match status" value="1"/>
</dbReference>
<evidence type="ECO:0000256" key="5">
    <source>
        <dbReference type="ARBA" id="ARBA00022553"/>
    </source>
</evidence>
<keyword evidence="7 14" id="KW-0812">Transmembrane</keyword>
<keyword evidence="12" id="KW-0902">Two-component regulatory system</keyword>
<dbReference type="Gene3D" id="1.10.287.130">
    <property type="match status" value="1"/>
</dbReference>
<evidence type="ECO:0000256" key="6">
    <source>
        <dbReference type="ARBA" id="ARBA00022679"/>
    </source>
</evidence>
<proteinExistence type="predicted"/>
<dbReference type="SUPFAM" id="SSF47384">
    <property type="entry name" value="Homodimeric domain of signal transducing histidine kinase"/>
    <property type="match status" value="1"/>
</dbReference>
<gene>
    <name evidence="16" type="ORF">ENS29_00400</name>
</gene>
<dbReference type="InterPro" id="IPR003661">
    <property type="entry name" value="HisK_dim/P_dom"/>
</dbReference>